<gene>
    <name evidence="1" type="ORF">E6K72_05530</name>
</gene>
<evidence type="ECO:0000313" key="1">
    <source>
        <dbReference type="EMBL" id="TMQ56282.1"/>
    </source>
</evidence>
<protein>
    <recommendedName>
        <fullName evidence="3">NUDIX domain-containing protein</fullName>
    </recommendedName>
</protein>
<dbReference type="EMBL" id="VBOS01000181">
    <property type="protein sequence ID" value="TMQ56282.1"/>
    <property type="molecule type" value="Genomic_DNA"/>
</dbReference>
<sequence length="115" mass="12519">MLEARGPGAAAREVREETGLDPGRWWALEGVGIYFHPPTGQARVMAMFAAEAGAADRVTLSREHAASEFLGAAAAGRRFLWAAQRRGLESVQREVLRGGALARALEVTQMMKRTR</sequence>
<organism evidence="1 2">
    <name type="scientific">Eiseniibacteriota bacterium</name>
    <dbReference type="NCBI Taxonomy" id="2212470"/>
    <lineage>
        <taxon>Bacteria</taxon>
        <taxon>Candidatus Eiseniibacteriota</taxon>
    </lineage>
</organism>
<dbReference type="AlphaFoldDB" id="A0A538SY64"/>
<accession>A0A538SY64</accession>
<comment type="caution">
    <text evidence="1">The sequence shown here is derived from an EMBL/GenBank/DDBJ whole genome shotgun (WGS) entry which is preliminary data.</text>
</comment>
<name>A0A538SY64_UNCEI</name>
<reference evidence="1 2" key="1">
    <citation type="journal article" date="2019" name="Nat. Microbiol.">
        <title>Mediterranean grassland soil C-N compound turnover is dependent on rainfall and depth, and is mediated by genomically divergent microorganisms.</title>
        <authorList>
            <person name="Diamond S."/>
            <person name="Andeer P.F."/>
            <person name="Li Z."/>
            <person name="Crits-Christoph A."/>
            <person name="Burstein D."/>
            <person name="Anantharaman K."/>
            <person name="Lane K.R."/>
            <person name="Thomas B.C."/>
            <person name="Pan C."/>
            <person name="Northen T.R."/>
            <person name="Banfield J.F."/>
        </authorList>
    </citation>
    <scope>NUCLEOTIDE SEQUENCE [LARGE SCALE GENOMIC DNA]</scope>
    <source>
        <strain evidence="1">WS_2</strain>
    </source>
</reference>
<proteinExistence type="predicted"/>
<dbReference type="Gene3D" id="3.90.79.10">
    <property type="entry name" value="Nucleoside Triphosphate Pyrophosphohydrolase"/>
    <property type="match status" value="1"/>
</dbReference>
<evidence type="ECO:0000313" key="2">
    <source>
        <dbReference type="Proteomes" id="UP000317716"/>
    </source>
</evidence>
<dbReference type="SUPFAM" id="SSF55811">
    <property type="entry name" value="Nudix"/>
    <property type="match status" value="1"/>
</dbReference>
<dbReference type="InterPro" id="IPR015797">
    <property type="entry name" value="NUDIX_hydrolase-like_dom_sf"/>
</dbReference>
<dbReference type="Proteomes" id="UP000317716">
    <property type="component" value="Unassembled WGS sequence"/>
</dbReference>
<evidence type="ECO:0008006" key="3">
    <source>
        <dbReference type="Google" id="ProtNLM"/>
    </source>
</evidence>